<dbReference type="PANTHER" id="PTHR21301:SF10">
    <property type="entry name" value="REVERSE TRANSCRIPTASE DOMAIN-CONTAINING PROTEIN"/>
    <property type="match status" value="1"/>
</dbReference>
<feature type="domain" description="Helix-turn-helix" evidence="2">
    <location>
        <begin position="1"/>
        <end position="39"/>
    </location>
</feature>
<dbReference type="AlphaFoldDB" id="A0A915JAD7"/>
<feature type="compositionally biased region" description="Basic and acidic residues" evidence="1">
    <location>
        <begin position="134"/>
        <end position="153"/>
    </location>
</feature>
<evidence type="ECO:0000313" key="4">
    <source>
        <dbReference type="WBParaSite" id="nRc.2.0.1.t22641-RA"/>
    </source>
</evidence>
<dbReference type="PANTHER" id="PTHR21301">
    <property type="entry name" value="REVERSE TRANSCRIPTASE"/>
    <property type="match status" value="1"/>
</dbReference>
<dbReference type="OMA" id="ANNICLG"/>
<evidence type="ECO:0000313" key="3">
    <source>
        <dbReference type="Proteomes" id="UP000887565"/>
    </source>
</evidence>
<dbReference type="Proteomes" id="UP000887565">
    <property type="component" value="Unplaced"/>
</dbReference>
<keyword evidence="3" id="KW-1185">Reference proteome</keyword>
<dbReference type="InterPro" id="IPR058912">
    <property type="entry name" value="HTH_animal"/>
</dbReference>
<organism evidence="3 4">
    <name type="scientific">Romanomermis culicivorax</name>
    <name type="common">Nematode worm</name>
    <dbReference type="NCBI Taxonomy" id="13658"/>
    <lineage>
        <taxon>Eukaryota</taxon>
        <taxon>Metazoa</taxon>
        <taxon>Ecdysozoa</taxon>
        <taxon>Nematoda</taxon>
        <taxon>Enoplea</taxon>
        <taxon>Dorylaimia</taxon>
        <taxon>Mermithida</taxon>
        <taxon>Mermithoidea</taxon>
        <taxon>Mermithidae</taxon>
        <taxon>Romanomermis</taxon>
    </lineage>
</organism>
<dbReference type="Pfam" id="PF26215">
    <property type="entry name" value="HTH_animal"/>
    <property type="match status" value="1"/>
</dbReference>
<proteinExistence type="predicted"/>
<sequence length="171" mass="19894">MIIRANNICLGEEDKCKETRNIAIAFRKNGYPQTMIRKAQIPTRAEKEETEYKCTIKVPYSGHLTQKVKRICKKYKVRLVATSKDTIRTRNSTVAPTVEKEEKWGVVYSIPMEPCRKVYIGEKGRTLTTRTLEHKNALKNHKEERSQKADSKKMSQKSTQQETHFQKESEC</sequence>
<reference evidence="4" key="1">
    <citation type="submission" date="2022-11" db="UniProtKB">
        <authorList>
            <consortium name="WormBaseParasite"/>
        </authorList>
    </citation>
    <scope>IDENTIFICATION</scope>
</reference>
<evidence type="ECO:0000256" key="1">
    <source>
        <dbReference type="SAM" id="MobiDB-lite"/>
    </source>
</evidence>
<protein>
    <submittedName>
        <fullName evidence="4">GIY-YIG homing endonuclease</fullName>
    </submittedName>
</protein>
<evidence type="ECO:0000259" key="2">
    <source>
        <dbReference type="Pfam" id="PF26215"/>
    </source>
</evidence>
<name>A0A915JAD7_ROMCU</name>
<accession>A0A915JAD7</accession>
<dbReference type="WBParaSite" id="nRc.2.0.1.t22641-RA">
    <property type="protein sequence ID" value="nRc.2.0.1.t22641-RA"/>
    <property type="gene ID" value="nRc.2.0.1.g22641"/>
</dbReference>
<feature type="region of interest" description="Disordered" evidence="1">
    <location>
        <begin position="134"/>
        <end position="171"/>
    </location>
</feature>